<protein>
    <recommendedName>
        <fullName evidence="3">Inhibitor of apoptosis 2</fullName>
    </recommendedName>
</protein>
<dbReference type="PANTHER" id="PTHR10044:SF139">
    <property type="entry name" value="DEATH-ASSOCIATED INHIBITOR OF APOPTOSIS 2"/>
    <property type="match status" value="1"/>
</dbReference>
<comment type="caution">
    <text evidence="1">The sequence shown here is derived from an EMBL/GenBank/DDBJ whole genome shotgun (WGS) entry which is preliminary data.</text>
</comment>
<reference evidence="1" key="1">
    <citation type="submission" date="2023-11" db="EMBL/GenBank/DDBJ databases">
        <title>Genome assemblies of two species of porcelain crab, Petrolisthes cinctipes and Petrolisthes manimaculis (Anomura: Porcellanidae).</title>
        <authorList>
            <person name="Angst P."/>
        </authorList>
    </citation>
    <scope>NUCLEOTIDE SEQUENCE</scope>
    <source>
        <strain evidence="1">PB745_02</strain>
        <tissue evidence="1">Gill</tissue>
    </source>
</reference>
<dbReference type="InterPro" id="IPR050784">
    <property type="entry name" value="IAP"/>
</dbReference>
<dbReference type="GO" id="GO:0061630">
    <property type="term" value="F:ubiquitin protein ligase activity"/>
    <property type="evidence" value="ECO:0007669"/>
    <property type="project" value="TreeGrafter"/>
</dbReference>
<dbReference type="SUPFAM" id="SSF57924">
    <property type="entry name" value="Inhibitor of apoptosis (IAP) repeat"/>
    <property type="match status" value="2"/>
</dbReference>
<dbReference type="AlphaFoldDB" id="A0AAE1TTS4"/>
<dbReference type="SMART" id="SM00238">
    <property type="entry name" value="BIR"/>
    <property type="match status" value="1"/>
</dbReference>
<dbReference type="InterPro" id="IPR001370">
    <property type="entry name" value="BIR_rpt"/>
</dbReference>
<dbReference type="GO" id="GO:0005737">
    <property type="term" value="C:cytoplasm"/>
    <property type="evidence" value="ECO:0007669"/>
    <property type="project" value="TreeGrafter"/>
</dbReference>
<dbReference type="GO" id="GO:0031398">
    <property type="term" value="P:positive regulation of protein ubiquitination"/>
    <property type="evidence" value="ECO:0007669"/>
    <property type="project" value="TreeGrafter"/>
</dbReference>
<accession>A0AAE1TTS4</accession>
<dbReference type="PROSITE" id="PS50143">
    <property type="entry name" value="BIR_REPEAT_2"/>
    <property type="match status" value="1"/>
</dbReference>
<dbReference type="GO" id="GO:0051726">
    <property type="term" value="P:regulation of cell cycle"/>
    <property type="evidence" value="ECO:0007669"/>
    <property type="project" value="TreeGrafter"/>
</dbReference>
<evidence type="ECO:0000313" key="2">
    <source>
        <dbReference type="Proteomes" id="UP001292094"/>
    </source>
</evidence>
<dbReference type="GO" id="GO:0043027">
    <property type="term" value="F:cysteine-type endopeptidase inhibitor activity involved in apoptotic process"/>
    <property type="evidence" value="ECO:0007669"/>
    <property type="project" value="TreeGrafter"/>
</dbReference>
<dbReference type="Gene3D" id="1.10.1170.10">
    <property type="entry name" value="Inhibitor Of Apoptosis Protein (2mihbC-IAP-1), Chain A"/>
    <property type="match status" value="2"/>
</dbReference>
<proteinExistence type="predicted"/>
<dbReference type="Pfam" id="PF00653">
    <property type="entry name" value="BIR"/>
    <property type="match status" value="1"/>
</dbReference>
<organism evidence="1 2">
    <name type="scientific">Petrolisthes manimaculis</name>
    <dbReference type="NCBI Taxonomy" id="1843537"/>
    <lineage>
        <taxon>Eukaryota</taxon>
        <taxon>Metazoa</taxon>
        <taxon>Ecdysozoa</taxon>
        <taxon>Arthropoda</taxon>
        <taxon>Crustacea</taxon>
        <taxon>Multicrustacea</taxon>
        <taxon>Malacostraca</taxon>
        <taxon>Eumalacostraca</taxon>
        <taxon>Eucarida</taxon>
        <taxon>Decapoda</taxon>
        <taxon>Pleocyemata</taxon>
        <taxon>Anomura</taxon>
        <taxon>Galatheoidea</taxon>
        <taxon>Porcellanidae</taxon>
        <taxon>Petrolisthes</taxon>
    </lineage>
</organism>
<dbReference type="CDD" id="cd00022">
    <property type="entry name" value="BIR"/>
    <property type="match status" value="1"/>
</dbReference>
<dbReference type="Proteomes" id="UP001292094">
    <property type="component" value="Unassembled WGS sequence"/>
</dbReference>
<dbReference type="GO" id="GO:0005634">
    <property type="term" value="C:nucleus"/>
    <property type="evidence" value="ECO:0007669"/>
    <property type="project" value="TreeGrafter"/>
</dbReference>
<name>A0AAE1TTS4_9EUCA</name>
<dbReference type="PANTHER" id="PTHR10044">
    <property type="entry name" value="INHIBITOR OF APOPTOSIS"/>
    <property type="match status" value="1"/>
</dbReference>
<evidence type="ECO:0000313" key="1">
    <source>
        <dbReference type="EMBL" id="KAK4298098.1"/>
    </source>
</evidence>
<dbReference type="EMBL" id="JAWZYT010003503">
    <property type="protein sequence ID" value="KAK4298098.1"/>
    <property type="molecule type" value="Genomic_DNA"/>
</dbReference>
<evidence type="ECO:0008006" key="3">
    <source>
        <dbReference type="Google" id="ProtNLM"/>
    </source>
</evidence>
<gene>
    <name evidence="1" type="ORF">Pmani_029537</name>
</gene>
<sequence length="167" mass="18686">MELTRRQTFTNWPIPSVVNPDQLAASGFFHLRLKDHVQCVFCQGIVGFWETGDIPDVEHRRHFPKCPFVTRAHATGNVPIPSPDATGVEGDRWTNGLPPLNTANTRLATFTHWPQEDVGVSGEELAWAGFFSRVWLTGFNAFTVAERLLGMGLAQESVKEALRDELK</sequence>
<dbReference type="GO" id="GO:0043066">
    <property type="term" value="P:negative regulation of apoptotic process"/>
    <property type="evidence" value="ECO:0007669"/>
    <property type="project" value="TreeGrafter"/>
</dbReference>
<keyword evidence="2" id="KW-1185">Reference proteome</keyword>